<evidence type="ECO:0000313" key="5">
    <source>
        <dbReference type="Proteomes" id="UP000706151"/>
    </source>
</evidence>
<evidence type="ECO:0000259" key="3">
    <source>
        <dbReference type="Pfam" id="PF02579"/>
    </source>
</evidence>
<dbReference type="PANTHER" id="PTHR33937:SF1">
    <property type="entry name" value="IRON-MOLIBDENUM COFACTOR PROCESSING PROTEIN"/>
    <property type="match status" value="1"/>
</dbReference>
<dbReference type="InterPro" id="IPR051840">
    <property type="entry name" value="NifX/NifY_domain"/>
</dbReference>
<dbReference type="Proteomes" id="UP000706151">
    <property type="component" value="Unassembled WGS sequence"/>
</dbReference>
<comment type="caution">
    <text evidence="4">The sequence shown here is derived from an EMBL/GenBank/DDBJ whole genome shotgun (WGS) entry which is preliminary data.</text>
</comment>
<name>A0A935TBQ9_9PROT</name>
<evidence type="ECO:0000313" key="4">
    <source>
        <dbReference type="EMBL" id="MBK7954452.1"/>
    </source>
</evidence>
<dbReference type="InterPro" id="IPR034169">
    <property type="entry name" value="NifX-like"/>
</dbReference>
<evidence type="ECO:0000256" key="1">
    <source>
        <dbReference type="ARBA" id="ARBA00010285"/>
    </source>
</evidence>
<proteinExistence type="inferred from homology"/>
<comment type="similarity">
    <text evidence="1">Belongs to the NifX/NifY family.</text>
</comment>
<accession>A0A935TBQ9</accession>
<keyword evidence="2" id="KW-0535">Nitrogen fixation</keyword>
<dbReference type="Gene3D" id="3.30.420.130">
    <property type="entry name" value="Dinitrogenase iron-molybdenum cofactor biosynthesis domain"/>
    <property type="match status" value="1"/>
</dbReference>
<reference evidence="4 5" key="1">
    <citation type="submission" date="2020-10" db="EMBL/GenBank/DDBJ databases">
        <title>Connecting structure to function with the recovery of over 1000 high-quality activated sludge metagenome-assembled genomes encoding full-length rRNA genes using long-read sequencing.</title>
        <authorList>
            <person name="Singleton C.M."/>
            <person name="Petriglieri F."/>
            <person name="Kristensen J.M."/>
            <person name="Kirkegaard R.H."/>
            <person name="Michaelsen T.Y."/>
            <person name="Andersen M.H."/>
            <person name="Karst S.M."/>
            <person name="Dueholm M.S."/>
            <person name="Nielsen P.H."/>
            <person name="Albertsen M."/>
        </authorList>
    </citation>
    <scope>NUCLEOTIDE SEQUENCE [LARGE SCALE GENOMIC DNA]</scope>
    <source>
        <strain evidence="4">Fred_18-Q3-R57-64_BAT3C.720</strain>
    </source>
</reference>
<dbReference type="CDD" id="cd00853">
    <property type="entry name" value="NifX"/>
    <property type="match status" value="1"/>
</dbReference>
<feature type="domain" description="Dinitrogenase iron-molybdenum cofactor biosynthesis" evidence="3">
    <location>
        <begin position="11"/>
        <end position="100"/>
    </location>
</feature>
<dbReference type="PANTHER" id="PTHR33937">
    <property type="entry name" value="IRON-MOLYBDENUM PROTEIN-RELATED-RELATED"/>
    <property type="match status" value="1"/>
</dbReference>
<dbReference type="InterPro" id="IPR003731">
    <property type="entry name" value="Di-Nase_FeMo-co_biosynth"/>
</dbReference>
<evidence type="ECO:0000256" key="2">
    <source>
        <dbReference type="ARBA" id="ARBA00023231"/>
    </source>
</evidence>
<protein>
    <submittedName>
        <fullName evidence="4">Nitrogen fixation protein NifX</fullName>
    </submittedName>
</protein>
<organism evidence="4 5">
    <name type="scientific">Candidatus Accumulibacter affinis</name>
    <dbReference type="NCBI Taxonomy" id="2954384"/>
    <lineage>
        <taxon>Bacteria</taxon>
        <taxon>Pseudomonadati</taxon>
        <taxon>Pseudomonadota</taxon>
        <taxon>Betaproteobacteria</taxon>
        <taxon>Candidatus Accumulibacter</taxon>
    </lineage>
</organism>
<dbReference type="EMBL" id="JADJOT010000009">
    <property type="protein sequence ID" value="MBK7954452.1"/>
    <property type="molecule type" value="Genomic_DNA"/>
</dbReference>
<gene>
    <name evidence="4" type="ORF">IPK02_11090</name>
</gene>
<dbReference type="AlphaFoldDB" id="A0A935TBQ9"/>
<dbReference type="Pfam" id="PF02579">
    <property type="entry name" value="Nitro_FeMo-Co"/>
    <property type="match status" value="1"/>
</dbReference>
<dbReference type="SUPFAM" id="SSF53146">
    <property type="entry name" value="Nitrogenase accessory factor-like"/>
    <property type="match status" value="1"/>
</dbReference>
<sequence>MLRVAFASNDRSTVNQHFGAAEGFAIYAIDGERAQLVEVVEFPSASMDGNESRLPTRIATLAGCAAVYCLAAGASAVKQLLAAGVHPVRLDEPAEIKPLVKLIGQATRQGGLAWVDKALRQHSDGRSRFDRMLAEGWDE</sequence>
<dbReference type="InterPro" id="IPR036105">
    <property type="entry name" value="DiNase_FeMo-co_biosyn_sf"/>
</dbReference>